<sequence length="139" mass="15255">MAKGGCLCGRVTFEFTGEPVKTVLCHCLNCRRITGTAFSTNVSVPSSSMRLQGDPKHFVFDSGQGPIFKISFCGECSCTLWKESDAEGFKGFHFIQAGALGQDFDNHRPDGEIFTGFRSRWLDAIQGVKQFEGTDEGLD</sequence>
<name>A0A6A6ICK5_9PLEO</name>
<dbReference type="GO" id="GO:0046872">
    <property type="term" value="F:metal ion binding"/>
    <property type="evidence" value="ECO:0007669"/>
    <property type="project" value="UniProtKB-KW"/>
</dbReference>
<dbReference type="SUPFAM" id="SSF51316">
    <property type="entry name" value="Mss4-like"/>
    <property type="match status" value="1"/>
</dbReference>
<evidence type="ECO:0000256" key="4">
    <source>
        <dbReference type="ARBA" id="ARBA00023239"/>
    </source>
</evidence>
<dbReference type="AlphaFoldDB" id="A0A6A6ICK5"/>
<dbReference type="PROSITE" id="PS51891">
    <property type="entry name" value="CENP_V_GFA"/>
    <property type="match status" value="1"/>
</dbReference>
<gene>
    <name evidence="6" type="ORF">BU26DRAFT_565717</name>
</gene>
<evidence type="ECO:0000256" key="1">
    <source>
        <dbReference type="ARBA" id="ARBA00005495"/>
    </source>
</evidence>
<dbReference type="GeneID" id="54586757"/>
<evidence type="ECO:0000313" key="6">
    <source>
        <dbReference type="EMBL" id="KAF2248314.1"/>
    </source>
</evidence>
<reference evidence="6" key="1">
    <citation type="journal article" date="2020" name="Stud. Mycol.">
        <title>101 Dothideomycetes genomes: a test case for predicting lifestyles and emergence of pathogens.</title>
        <authorList>
            <person name="Haridas S."/>
            <person name="Albert R."/>
            <person name="Binder M."/>
            <person name="Bloem J."/>
            <person name="Labutti K."/>
            <person name="Salamov A."/>
            <person name="Andreopoulos B."/>
            <person name="Baker S."/>
            <person name="Barry K."/>
            <person name="Bills G."/>
            <person name="Bluhm B."/>
            <person name="Cannon C."/>
            <person name="Castanera R."/>
            <person name="Culley D."/>
            <person name="Daum C."/>
            <person name="Ezra D."/>
            <person name="Gonzalez J."/>
            <person name="Henrissat B."/>
            <person name="Kuo A."/>
            <person name="Liang C."/>
            <person name="Lipzen A."/>
            <person name="Lutzoni F."/>
            <person name="Magnuson J."/>
            <person name="Mondo S."/>
            <person name="Nolan M."/>
            <person name="Ohm R."/>
            <person name="Pangilinan J."/>
            <person name="Park H.-J."/>
            <person name="Ramirez L."/>
            <person name="Alfaro M."/>
            <person name="Sun H."/>
            <person name="Tritt A."/>
            <person name="Yoshinaga Y."/>
            <person name="Zwiers L.-H."/>
            <person name="Turgeon B."/>
            <person name="Goodwin S."/>
            <person name="Spatafora J."/>
            <person name="Crous P."/>
            <person name="Grigoriev I."/>
        </authorList>
    </citation>
    <scope>NUCLEOTIDE SEQUENCE</scope>
    <source>
        <strain evidence="6">CBS 122368</strain>
    </source>
</reference>
<comment type="similarity">
    <text evidence="1">Belongs to the Gfa family.</text>
</comment>
<evidence type="ECO:0000259" key="5">
    <source>
        <dbReference type="PROSITE" id="PS51891"/>
    </source>
</evidence>
<dbReference type="PANTHER" id="PTHR33337:SF40">
    <property type="entry name" value="CENP-V_GFA DOMAIN-CONTAINING PROTEIN-RELATED"/>
    <property type="match status" value="1"/>
</dbReference>
<feature type="domain" description="CENP-V/GFA" evidence="5">
    <location>
        <begin position="2"/>
        <end position="105"/>
    </location>
</feature>
<dbReference type="InterPro" id="IPR011057">
    <property type="entry name" value="Mss4-like_sf"/>
</dbReference>
<accession>A0A6A6ICK5</accession>
<dbReference type="Gene3D" id="3.90.1590.10">
    <property type="entry name" value="glutathione-dependent formaldehyde- activating enzyme (gfa)"/>
    <property type="match status" value="1"/>
</dbReference>
<keyword evidence="3" id="KW-0862">Zinc</keyword>
<evidence type="ECO:0000313" key="7">
    <source>
        <dbReference type="Proteomes" id="UP000800094"/>
    </source>
</evidence>
<dbReference type="Proteomes" id="UP000800094">
    <property type="component" value="Unassembled WGS sequence"/>
</dbReference>
<dbReference type="OrthoDB" id="406544at2759"/>
<organism evidence="6 7">
    <name type="scientific">Trematosphaeria pertusa</name>
    <dbReference type="NCBI Taxonomy" id="390896"/>
    <lineage>
        <taxon>Eukaryota</taxon>
        <taxon>Fungi</taxon>
        <taxon>Dikarya</taxon>
        <taxon>Ascomycota</taxon>
        <taxon>Pezizomycotina</taxon>
        <taxon>Dothideomycetes</taxon>
        <taxon>Pleosporomycetidae</taxon>
        <taxon>Pleosporales</taxon>
        <taxon>Massarineae</taxon>
        <taxon>Trematosphaeriaceae</taxon>
        <taxon>Trematosphaeria</taxon>
    </lineage>
</organism>
<keyword evidence="2" id="KW-0479">Metal-binding</keyword>
<protein>
    <recommendedName>
        <fullName evidence="5">CENP-V/GFA domain-containing protein</fullName>
    </recommendedName>
</protein>
<dbReference type="InterPro" id="IPR006913">
    <property type="entry name" value="CENP-V/GFA"/>
</dbReference>
<proteinExistence type="inferred from homology"/>
<keyword evidence="4" id="KW-0456">Lyase</keyword>
<dbReference type="EMBL" id="ML987196">
    <property type="protein sequence ID" value="KAF2248314.1"/>
    <property type="molecule type" value="Genomic_DNA"/>
</dbReference>
<dbReference type="RefSeq" id="XP_033683318.1">
    <property type="nucleotide sequence ID" value="XM_033833427.1"/>
</dbReference>
<dbReference type="PANTHER" id="PTHR33337">
    <property type="entry name" value="GFA DOMAIN-CONTAINING PROTEIN"/>
    <property type="match status" value="1"/>
</dbReference>
<evidence type="ECO:0000256" key="3">
    <source>
        <dbReference type="ARBA" id="ARBA00022833"/>
    </source>
</evidence>
<keyword evidence="7" id="KW-1185">Reference proteome</keyword>
<dbReference type="GO" id="GO:0016846">
    <property type="term" value="F:carbon-sulfur lyase activity"/>
    <property type="evidence" value="ECO:0007669"/>
    <property type="project" value="InterPro"/>
</dbReference>
<dbReference type="Pfam" id="PF04828">
    <property type="entry name" value="GFA"/>
    <property type="match status" value="1"/>
</dbReference>
<evidence type="ECO:0000256" key="2">
    <source>
        <dbReference type="ARBA" id="ARBA00022723"/>
    </source>
</evidence>